<dbReference type="AlphaFoldDB" id="A0A1V2VSA4"/>
<dbReference type="GO" id="GO:0031405">
    <property type="term" value="F:lipoic acid binding"/>
    <property type="evidence" value="ECO:0007669"/>
    <property type="project" value="TreeGrafter"/>
</dbReference>
<reference evidence="10 12" key="1">
    <citation type="submission" date="2016-08" db="EMBL/GenBank/DDBJ databases">
        <authorList>
            <person name="Seilhamer J.J."/>
        </authorList>
    </citation>
    <scope>NUCLEOTIDE SEQUENCE [LARGE SCALE GENOMIC DNA]</scope>
    <source>
        <strain evidence="10 12">VC14762</strain>
    </source>
</reference>
<dbReference type="Gene3D" id="3.30.559.10">
    <property type="entry name" value="Chloramphenicol acetyltransferase-like domain"/>
    <property type="match status" value="1"/>
</dbReference>
<dbReference type="InterPro" id="IPR036625">
    <property type="entry name" value="E3-bd_dom_sf"/>
</dbReference>
<dbReference type="Gene3D" id="2.40.50.100">
    <property type="match status" value="1"/>
</dbReference>
<evidence type="ECO:0000313" key="12">
    <source>
        <dbReference type="Proteomes" id="UP000188543"/>
    </source>
</evidence>
<evidence type="ECO:0000256" key="7">
    <source>
        <dbReference type="RuleBase" id="RU003423"/>
    </source>
</evidence>
<feature type="domain" description="Lipoyl-binding" evidence="8">
    <location>
        <begin position="1"/>
        <end position="76"/>
    </location>
</feature>
<keyword evidence="4 7" id="KW-0808">Transferase</keyword>
<dbReference type="OrthoDB" id="2086224at2"/>
<dbReference type="PROSITE" id="PS51826">
    <property type="entry name" value="PSBD"/>
    <property type="match status" value="1"/>
</dbReference>
<evidence type="ECO:0000256" key="1">
    <source>
        <dbReference type="ARBA" id="ARBA00001938"/>
    </source>
</evidence>
<gene>
    <name evidence="11" type="ORF">A8E72_35265</name>
    <name evidence="10" type="ORF">A8E72_36900</name>
</gene>
<dbReference type="Pfam" id="PF02817">
    <property type="entry name" value="E3_binding"/>
    <property type="match status" value="1"/>
</dbReference>
<comment type="caution">
    <text evidence="10">The sequence shown here is derived from an EMBL/GenBank/DDBJ whole genome shotgun (WGS) entry which is preliminary data.</text>
</comment>
<dbReference type="PROSITE" id="PS50968">
    <property type="entry name" value="BIOTINYL_LIPOYL"/>
    <property type="match status" value="1"/>
</dbReference>
<dbReference type="InterPro" id="IPR001078">
    <property type="entry name" value="2-oxoacid_DH_actylTfrase"/>
</dbReference>
<dbReference type="InterPro" id="IPR000089">
    <property type="entry name" value="Biotin_lipoyl"/>
</dbReference>
<dbReference type="InterPro" id="IPR011053">
    <property type="entry name" value="Single_hybrid_motif"/>
</dbReference>
<sequence length="375" mass="40462">MIEFTLPSMGVDMDEGTLLEWKVKPGDVVRKGQVVAIVDTSKAAVEIESWHEGTVDELLLEPGERIPVGTPMATLLEPGEAPPAVRYVRRPAAPVAPASAPSRRKISPAARKLVQQHRIDPDSVSGTGPVGSVTLADVERALAVAGSRAAGERFPEMRRVIAAAMERSKREIPHYYVSETIPLGKALAWLAAENAMRSVTDRLLPAALLLKAVALTLRRFPELNGFHREDIFRPAGAVHLGVAISLRQGGLVAPALLDADAKPLNQLMRELLDLTQRCRAGSLRSSELSESTITVTNLGDRGAAEVFGIIYPPQVALVGFGRITERPWAEDGGLEIMPVTTASLSADHRVSDGHRGALFLVELGELLQHPEELNR</sequence>
<dbReference type="EMBL" id="MUTJ01000106">
    <property type="protein sequence ID" value="ONU74744.1"/>
    <property type="molecule type" value="Genomic_DNA"/>
</dbReference>
<evidence type="ECO:0000256" key="2">
    <source>
        <dbReference type="ARBA" id="ARBA00007317"/>
    </source>
</evidence>
<keyword evidence="6 7" id="KW-0012">Acyltransferase</keyword>
<dbReference type="InterPro" id="IPR004167">
    <property type="entry name" value="PSBD"/>
</dbReference>
<proteinExistence type="inferred from homology"/>
<dbReference type="Proteomes" id="UP000188543">
    <property type="component" value="Unassembled WGS sequence"/>
</dbReference>
<dbReference type="SUPFAM" id="SSF51230">
    <property type="entry name" value="Single hybrid motif"/>
    <property type="match status" value="1"/>
</dbReference>
<evidence type="ECO:0000256" key="6">
    <source>
        <dbReference type="ARBA" id="ARBA00023315"/>
    </source>
</evidence>
<dbReference type="EC" id="2.3.1.-" evidence="7"/>
<evidence type="ECO:0000256" key="3">
    <source>
        <dbReference type="ARBA" id="ARBA00011484"/>
    </source>
</evidence>
<organism evidence="10 12">
    <name type="scientific">Burkholderia cenocepacia</name>
    <dbReference type="NCBI Taxonomy" id="95486"/>
    <lineage>
        <taxon>Bacteria</taxon>
        <taxon>Pseudomonadati</taxon>
        <taxon>Pseudomonadota</taxon>
        <taxon>Betaproteobacteria</taxon>
        <taxon>Burkholderiales</taxon>
        <taxon>Burkholderiaceae</taxon>
        <taxon>Burkholderia</taxon>
        <taxon>Burkholderia cepacia complex</taxon>
    </lineage>
</organism>
<evidence type="ECO:0000313" key="10">
    <source>
        <dbReference type="EMBL" id="ONU74744.1"/>
    </source>
</evidence>
<comment type="cofactor">
    <cofactor evidence="1 7">
        <name>(R)-lipoate</name>
        <dbReference type="ChEBI" id="CHEBI:83088"/>
    </cofactor>
</comment>
<dbReference type="Pfam" id="PF00198">
    <property type="entry name" value="2-oxoacid_dh"/>
    <property type="match status" value="1"/>
</dbReference>
<dbReference type="CDD" id="cd06849">
    <property type="entry name" value="lipoyl_domain"/>
    <property type="match status" value="1"/>
</dbReference>
<dbReference type="EMBL" id="MUTJ01000104">
    <property type="protein sequence ID" value="ONU75358.1"/>
    <property type="molecule type" value="Genomic_DNA"/>
</dbReference>
<comment type="subunit">
    <text evidence="3">Forms a 24-polypeptide structural core with octahedral symmetry.</text>
</comment>
<dbReference type="PANTHER" id="PTHR43178">
    <property type="entry name" value="DIHYDROLIPOAMIDE ACETYLTRANSFERASE COMPONENT OF PYRUVATE DEHYDROGENASE COMPLEX"/>
    <property type="match status" value="1"/>
</dbReference>
<dbReference type="GO" id="GO:0005737">
    <property type="term" value="C:cytoplasm"/>
    <property type="evidence" value="ECO:0007669"/>
    <property type="project" value="TreeGrafter"/>
</dbReference>
<evidence type="ECO:0000313" key="11">
    <source>
        <dbReference type="EMBL" id="ONU75358.1"/>
    </source>
</evidence>
<feature type="domain" description="Peripheral subunit-binding (PSBD)" evidence="9">
    <location>
        <begin position="105"/>
        <end position="142"/>
    </location>
</feature>
<dbReference type="SUPFAM" id="SSF47005">
    <property type="entry name" value="Peripheral subunit-binding domain of 2-oxo acid dehydrogenase complex"/>
    <property type="match status" value="1"/>
</dbReference>
<dbReference type="GO" id="GO:0016407">
    <property type="term" value="F:acetyltransferase activity"/>
    <property type="evidence" value="ECO:0007669"/>
    <property type="project" value="TreeGrafter"/>
</dbReference>
<evidence type="ECO:0000259" key="9">
    <source>
        <dbReference type="PROSITE" id="PS51826"/>
    </source>
</evidence>
<dbReference type="Gene3D" id="4.10.320.10">
    <property type="entry name" value="E3-binding domain"/>
    <property type="match status" value="1"/>
</dbReference>
<dbReference type="SUPFAM" id="SSF52777">
    <property type="entry name" value="CoA-dependent acyltransferases"/>
    <property type="match status" value="1"/>
</dbReference>
<dbReference type="RefSeq" id="WP_077020721.1">
    <property type="nucleotide sequence ID" value="NZ_CADETK010000008.1"/>
</dbReference>
<dbReference type="PANTHER" id="PTHR43178:SF5">
    <property type="entry name" value="LIPOAMIDE ACYLTRANSFERASE COMPONENT OF BRANCHED-CHAIN ALPHA-KETO ACID DEHYDROGENASE COMPLEX, MITOCHONDRIAL"/>
    <property type="match status" value="1"/>
</dbReference>
<name>A0A1V2VSA4_9BURK</name>
<evidence type="ECO:0000256" key="5">
    <source>
        <dbReference type="ARBA" id="ARBA00022823"/>
    </source>
</evidence>
<keyword evidence="5 7" id="KW-0450">Lipoyl</keyword>
<evidence type="ECO:0000259" key="8">
    <source>
        <dbReference type="PROSITE" id="PS50968"/>
    </source>
</evidence>
<protein>
    <recommendedName>
        <fullName evidence="7">Dihydrolipoamide acetyltransferase component of pyruvate dehydrogenase complex</fullName>
        <ecNumber evidence="7">2.3.1.-</ecNumber>
    </recommendedName>
</protein>
<comment type="similarity">
    <text evidence="2 7">Belongs to the 2-oxoacid dehydrogenase family.</text>
</comment>
<dbReference type="InterPro" id="IPR023213">
    <property type="entry name" value="CAT-like_dom_sf"/>
</dbReference>
<dbReference type="InterPro" id="IPR050743">
    <property type="entry name" value="2-oxoacid_DH_E2_comp"/>
</dbReference>
<accession>A0A1V2VSA4</accession>
<dbReference type="Pfam" id="PF00364">
    <property type="entry name" value="Biotin_lipoyl"/>
    <property type="match status" value="1"/>
</dbReference>
<evidence type="ECO:0000256" key="4">
    <source>
        <dbReference type="ARBA" id="ARBA00022679"/>
    </source>
</evidence>